<evidence type="ECO:0000256" key="4">
    <source>
        <dbReference type="SAM" id="MobiDB-lite"/>
    </source>
</evidence>
<dbReference type="GO" id="GO:0003723">
    <property type="term" value="F:RNA binding"/>
    <property type="evidence" value="ECO:0007669"/>
    <property type="project" value="InterPro"/>
</dbReference>
<dbReference type="FunFam" id="2.170.260.10:FF:000002">
    <property type="entry name" value="Putative Endoribonuclease Dicer"/>
    <property type="match status" value="1"/>
</dbReference>
<reference evidence="7" key="1">
    <citation type="submission" date="2019-05" db="EMBL/GenBank/DDBJ databases">
        <title>Annotation for the trematode Fasciolopsis buski.</title>
        <authorList>
            <person name="Choi Y.-J."/>
        </authorList>
    </citation>
    <scope>NUCLEOTIDE SEQUENCE</scope>
    <source>
        <strain evidence="7">HT</strain>
        <tissue evidence="7">Whole worm</tissue>
    </source>
</reference>
<dbReference type="InterPro" id="IPR000999">
    <property type="entry name" value="RNase_III_dom"/>
</dbReference>
<dbReference type="PANTHER" id="PTHR14950:SF37">
    <property type="entry name" value="ENDORIBONUCLEASE DICER"/>
    <property type="match status" value="1"/>
</dbReference>
<dbReference type="PROSITE" id="PS00517">
    <property type="entry name" value="RNASE_3_1"/>
    <property type="match status" value="1"/>
</dbReference>
<dbReference type="GO" id="GO:0005737">
    <property type="term" value="C:cytoplasm"/>
    <property type="evidence" value="ECO:0007669"/>
    <property type="project" value="TreeGrafter"/>
</dbReference>
<keyword evidence="8" id="KW-1185">Reference proteome</keyword>
<dbReference type="PANTHER" id="PTHR14950">
    <property type="entry name" value="DICER-RELATED"/>
    <property type="match status" value="1"/>
</dbReference>
<dbReference type="GO" id="GO:0070578">
    <property type="term" value="C:RISC-loading complex"/>
    <property type="evidence" value="ECO:0007669"/>
    <property type="project" value="TreeGrafter"/>
</dbReference>
<dbReference type="CDD" id="cd00593">
    <property type="entry name" value="RIBOc"/>
    <property type="match status" value="2"/>
</dbReference>
<feature type="domain" description="RNase III" evidence="5">
    <location>
        <begin position="284"/>
        <end position="430"/>
    </location>
</feature>
<name>A0A8E0S4F0_9TREM</name>
<proteinExistence type="predicted"/>
<dbReference type="GO" id="GO:0031054">
    <property type="term" value="P:pre-miRNA processing"/>
    <property type="evidence" value="ECO:0007669"/>
    <property type="project" value="InterPro"/>
</dbReference>
<evidence type="ECO:0000313" key="7">
    <source>
        <dbReference type="EMBL" id="KAA0195882.1"/>
    </source>
</evidence>
<dbReference type="SMART" id="SM00949">
    <property type="entry name" value="PAZ"/>
    <property type="match status" value="1"/>
</dbReference>
<dbReference type="Pfam" id="PF20932">
    <property type="entry name" value="Dicer_dsRBD"/>
    <property type="match status" value="1"/>
</dbReference>
<accession>A0A8E0S4F0</accession>
<feature type="region of interest" description="Disordered" evidence="4">
    <location>
        <begin position="809"/>
        <end position="835"/>
    </location>
</feature>
<comment type="cofactor">
    <cofactor evidence="1">
        <name>Mg(2+)</name>
        <dbReference type="ChEBI" id="CHEBI:18420"/>
    </cofactor>
</comment>
<organism evidence="7 8">
    <name type="scientific">Fasciolopsis buskii</name>
    <dbReference type="NCBI Taxonomy" id="27845"/>
    <lineage>
        <taxon>Eukaryota</taxon>
        <taxon>Metazoa</taxon>
        <taxon>Spiralia</taxon>
        <taxon>Lophotrochozoa</taxon>
        <taxon>Platyhelminthes</taxon>
        <taxon>Trematoda</taxon>
        <taxon>Digenea</taxon>
        <taxon>Plagiorchiida</taxon>
        <taxon>Echinostomata</taxon>
        <taxon>Echinostomatoidea</taxon>
        <taxon>Fasciolidae</taxon>
        <taxon>Fasciolopsis</taxon>
    </lineage>
</organism>
<keyword evidence="3" id="KW-0378">Hydrolase</keyword>
<evidence type="ECO:0000259" key="6">
    <source>
        <dbReference type="PROSITE" id="PS50821"/>
    </source>
</evidence>
<evidence type="ECO:0000259" key="5">
    <source>
        <dbReference type="PROSITE" id="PS50142"/>
    </source>
</evidence>
<keyword evidence="2" id="KW-0547">Nucleotide-binding</keyword>
<sequence length="1291" mass="144435">MQIQIRRSTECKTVSSRISPSSPRAYRPGPANVLQALTMSCSNDFINLERMETIGDSFLKFVVTVNLYLSYPTAHEGKLSHLRSRIVCNSNLYRLGRAKNLPDRMIAGKFGPGESWVPPGYIVCHDHRLRSDASKKLMRHCGSKTTAIWSTDSLANDEVLLGLRIHDTENIQPIENFSISDWDPNAPEVKKAQESADRCLITIQQAIPDKSVADCVEALIGCYLTARGERSALRLMKWFGIDCLPNSESCFNKRGAPWFSPQPNIQPSDPRWAQLVEARLVWRFDELEEKLHYTFNDPSLLIQVSGFQHHVGPTHRSHAFTHPSYHQLRAASGAQESTFLTDTDCYQRLEFLGDAVLDYVITRFLYEDSTQHSPGVLTDLRSALVNNNIFAALAVRIGLHVYLRASSPQLLHTVDTFVRYQKEVAKDDLDFITNEDIEVRQPDPDEPFGVETNTDTLTNPGFDTVAVAPCDVWGKPGPADGKLQSGGKQVSVTEAAVEDEVEDESVPLDAGTLSELNDRERKWLTDQDERLVGSFVSNGGASRRVSFILTITCRLCVLVFPIQNCNPRAAKPDPPVLSKESHVHDGLSFAHRFSDDVEIPKALGDIFESLAGAVFLDSGMSLDTVWTVFYPLMKERIERYTACIPKSPVRQLLELEPEGTKFDDDQLGSYVSNFRKYDLHPSPNAFAHSHRNGLEKSKIPAFPIFSRSGEETVRFVEFWSPSASAQTGSNELIPLIPVPGSPLTDEQLEQLVKFHRIVFQASSIVNSLFYPIAYGCILFPTDTHTIDWDFMNMVLGSWTPENVCRLPPRRDLSKPADPPTLSMSSAKSKSGTIVSTSKTSRGMRATLKARQLSHRLSMDPLLNQPGVFEFRESDFLNAVVMPGYRNLDQPQHYYVAEIRYDLNPLSPFPTSTYSNFAAYYTSKYDATITTVKQPLLDVDFTVMRLSLIVPRYVNIRGHHLPCSTEARKRDRRENLTHKQILIPELCFRHPFPASVWRKAVCLPSILYRLHCLLLAEELRRRIAFETHLGRARLPSTRGHLVLPSVDNTMHTASKPVELFEPLRMIFPLEVQRAVQENHKSGSRPASGTTTGNKTRRRRRRGGGGGGSGHGGSSITLKESESGNMTSKECVSKSGLSSSSKRVHNHSDCKHSPSLNASNDIRDKSARNTHTGKFICSDDRSDHILRDQSKTSIEIDQKIEAVEEGRTTEDDREVEADSDEAKTHDELDDDSGDEPQIVKLHATSGPAPSAHYGGLSTTNLTSGNLEALLEETKVIEWDEEKSSECSKSEIIF</sequence>
<feature type="region of interest" description="Disordered" evidence="4">
    <location>
        <begin position="1075"/>
        <end position="1165"/>
    </location>
</feature>
<dbReference type="InterPro" id="IPR044441">
    <property type="entry name" value="DICER_DSRM"/>
</dbReference>
<evidence type="ECO:0000313" key="8">
    <source>
        <dbReference type="Proteomes" id="UP000728185"/>
    </source>
</evidence>
<dbReference type="GO" id="GO:0004530">
    <property type="term" value="F:deoxyribonuclease I activity"/>
    <property type="evidence" value="ECO:0007669"/>
    <property type="project" value="TreeGrafter"/>
</dbReference>
<evidence type="ECO:0000256" key="2">
    <source>
        <dbReference type="ARBA" id="ARBA00022741"/>
    </source>
</evidence>
<dbReference type="SMART" id="SM00535">
    <property type="entry name" value="RIBOc"/>
    <property type="match status" value="2"/>
</dbReference>
<dbReference type="GO" id="GO:0030422">
    <property type="term" value="P:siRNA processing"/>
    <property type="evidence" value="ECO:0007669"/>
    <property type="project" value="InterPro"/>
</dbReference>
<feature type="domain" description="RNase III" evidence="5">
    <location>
        <begin position="35"/>
        <end position="108"/>
    </location>
</feature>
<evidence type="ECO:0000256" key="3">
    <source>
        <dbReference type="ARBA" id="ARBA00022801"/>
    </source>
</evidence>
<feature type="compositionally biased region" description="Basic and acidic residues" evidence="4">
    <location>
        <begin position="1199"/>
        <end position="1208"/>
    </location>
</feature>
<dbReference type="PROSITE" id="PS50142">
    <property type="entry name" value="RNASE_3_2"/>
    <property type="match status" value="3"/>
</dbReference>
<dbReference type="InterPro" id="IPR036389">
    <property type="entry name" value="RNase_III_sf"/>
</dbReference>
<dbReference type="GO" id="GO:0004525">
    <property type="term" value="F:ribonuclease III activity"/>
    <property type="evidence" value="ECO:0007669"/>
    <property type="project" value="InterPro"/>
</dbReference>
<dbReference type="EMBL" id="LUCM01003389">
    <property type="protein sequence ID" value="KAA0195882.1"/>
    <property type="molecule type" value="Genomic_DNA"/>
</dbReference>
<protein>
    <submittedName>
        <fullName evidence="7">Dicer-1</fullName>
    </submittedName>
</protein>
<dbReference type="InterPro" id="IPR003100">
    <property type="entry name" value="PAZ_dom"/>
</dbReference>
<feature type="compositionally biased region" description="Low complexity" evidence="4">
    <location>
        <begin position="1126"/>
        <end position="1139"/>
    </location>
</feature>
<dbReference type="SUPFAM" id="SSF69065">
    <property type="entry name" value="RNase III domain-like"/>
    <property type="match status" value="2"/>
</dbReference>
<dbReference type="GO" id="GO:0006309">
    <property type="term" value="P:apoptotic DNA fragmentation"/>
    <property type="evidence" value="ECO:0007669"/>
    <property type="project" value="TreeGrafter"/>
</dbReference>
<dbReference type="Pfam" id="PF02170">
    <property type="entry name" value="PAZ"/>
    <property type="match status" value="1"/>
</dbReference>
<dbReference type="Gene3D" id="1.10.1520.10">
    <property type="entry name" value="Ribonuclease III domain"/>
    <property type="match status" value="3"/>
</dbReference>
<dbReference type="Proteomes" id="UP000728185">
    <property type="component" value="Unassembled WGS sequence"/>
</dbReference>
<feature type="compositionally biased region" description="Gly residues" evidence="4">
    <location>
        <begin position="1102"/>
        <end position="1111"/>
    </location>
</feature>
<evidence type="ECO:0000256" key="1">
    <source>
        <dbReference type="ARBA" id="ARBA00001946"/>
    </source>
</evidence>
<dbReference type="Pfam" id="PF00636">
    <property type="entry name" value="Ribonuclease_3"/>
    <property type="match status" value="2"/>
</dbReference>
<feature type="domain" description="RNase III" evidence="5">
    <location>
        <begin position="600"/>
        <end position="619"/>
    </location>
</feature>
<dbReference type="PROSITE" id="PS50821">
    <property type="entry name" value="PAZ"/>
    <property type="match status" value="1"/>
</dbReference>
<dbReference type="GO" id="GO:0005634">
    <property type="term" value="C:nucleus"/>
    <property type="evidence" value="ECO:0007669"/>
    <property type="project" value="TreeGrafter"/>
</dbReference>
<feature type="domain" description="PAZ" evidence="6">
    <location>
        <begin position="848"/>
        <end position="990"/>
    </location>
</feature>
<feature type="region of interest" description="Disordered" evidence="4">
    <location>
        <begin position="1199"/>
        <end position="1235"/>
    </location>
</feature>
<dbReference type="OrthoDB" id="2392202at2759"/>
<feature type="compositionally biased region" description="Polar residues" evidence="4">
    <location>
        <begin position="821"/>
        <end position="835"/>
    </location>
</feature>
<dbReference type="GO" id="GO:0000166">
    <property type="term" value="F:nucleotide binding"/>
    <property type="evidence" value="ECO:0007669"/>
    <property type="project" value="UniProtKB-KW"/>
</dbReference>
<gene>
    <name evidence="7" type="ORF">FBUS_09058</name>
</gene>
<dbReference type="Gene3D" id="2.170.260.10">
    <property type="entry name" value="paz domain"/>
    <property type="match status" value="1"/>
</dbReference>
<comment type="caution">
    <text evidence="7">The sequence shown here is derived from an EMBL/GenBank/DDBJ whole genome shotgun (WGS) entry which is preliminary data.</text>
</comment>